<dbReference type="EMBL" id="JAGEVF010000009">
    <property type="protein sequence ID" value="MBO3117466.1"/>
    <property type="molecule type" value="Genomic_DNA"/>
</dbReference>
<feature type="transmembrane region" description="Helical" evidence="1">
    <location>
        <begin position="101"/>
        <end position="119"/>
    </location>
</feature>
<evidence type="ECO:0000313" key="2">
    <source>
        <dbReference type="EMBL" id="MBO3117466.1"/>
    </source>
</evidence>
<dbReference type="Proteomes" id="UP000676776">
    <property type="component" value="Unassembled WGS sequence"/>
</dbReference>
<name>A0ABS3T3Z7_9FLAO</name>
<gene>
    <name evidence="2" type="ORF">J4050_11950</name>
</gene>
<feature type="transmembrane region" description="Helical" evidence="1">
    <location>
        <begin position="203"/>
        <end position="222"/>
    </location>
</feature>
<evidence type="ECO:0000313" key="3">
    <source>
        <dbReference type="Proteomes" id="UP000676776"/>
    </source>
</evidence>
<feature type="transmembrane region" description="Helical" evidence="1">
    <location>
        <begin position="71"/>
        <end position="89"/>
    </location>
</feature>
<feature type="transmembrane region" description="Helical" evidence="1">
    <location>
        <begin position="6"/>
        <end position="21"/>
    </location>
</feature>
<organism evidence="2 3">
    <name type="scientific">Winogradskyella pelagia</name>
    <dbReference type="NCBI Taxonomy" id="2819984"/>
    <lineage>
        <taxon>Bacteria</taxon>
        <taxon>Pseudomonadati</taxon>
        <taxon>Bacteroidota</taxon>
        <taxon>Flavobacteriia</taxon>
        <taxon>Flavobacteriales</taxon>
        <taxon>Flavobacteriaceae</taxon>
        <taxon>Winogradskyella</taxon>
    </lineage>
</organism>
<accession>A0ABS3T3Z7</accession>
<feature type="transmembrane region" description="Helical" evidence="1">
    <location>
        <begin position="33"/>
        <end position="51"/>
    </location>
</feature>
<evidence type="ECO:0000256" key="1">
    <source>
        <dbReference type="SAM" id="Phobius"/>
    </source>
</evidence>
<dbReference type="RefSeq" id="WP_208154817.1">
    <property type="nucleotide sequence ID" value="NZ_JAGEVF010000009.1"/>
</dbReference>
<keyword evidence="1" id="KW-0472">Membrane</keyword>
<comment type="caution">
    <text evidence="2">The sequence shown here is derived from an EMBL/GenBank/DDBJ whole genome shotgun (WGS) entry which is preliminary data.</text>
</comment>
<keyword evidence="1" id="KW-0812">Transmembrane</keyword>
<evidence type="ECO:0008006" key="4">
    <source>
        <dbReference type="Google" id="ProtNLM"/>
    </source>
</evidence>
<keyword evidence="1" id="KW-1133">Transmembrane helix</keyword>
<keyword evidence="3" id="KW-1185">Reference proteome</keyword>
<feature type="transmembrane region" description="Helical" evidence="1">
    <location>
        <begin position="131"/>
        <end position="150"/>
    </location>
</feature>
<protein>
    <recommendedName>
        <fullName evidence="4">Lycopene cyclase domain-containing protein</fullName>
    </recommendedName>
</protein>
<reference evidence="2 3" key="1">
    <citation type="submission" date="2021-03" db="EMBL/GenBank/DDBJ databases">
        <title>Winogradskyella sp. nov., isolated from costal sediment.</title>
        <authorList>
            <person name="Gao C."/>
        </authorList>
    </citation>
    <scope>NUCLEOTIDE SEQUENCE [LARGE SCALE GENOMIC DNA]</scope>
    <source>
        <strain evidence="2 3">DF17</strain>
    </source>
</reference>
<proteinExistence type="predicted"/>
<feature type="transmembrane region" description="Helical" evidence="1">
    <location>
        <begin position="162"/>
        <end position="183"/>
    </location>
</feature>
<sequence>MNLIHHYVELIAALCGSFYWFKTRDRRTLPFIWYLWLTVTVETLALYPYFYDIDNWFFNYLENSVMKRNTWLYNLYSILGLILVGLFFYRHIHHRLSKNIIALSVAVSTVFTIIYFIVSGDFFKMTLPYDMAVQTVAIFIIVLFYYRELLQSDKILDFYKSHIFYIGSAFMLWNICLTPLFIFDGYFNPSNSEFIQFRINVLLVSNLLLYVCYSFAFLNTLYHKNRLVLRK</sequence>